<dbReference type="InterPro" id="IPR052166">
    <property type="entry name" value="Diverse_Acyl-CoA_DH"/>
</dbReference>
<dbReference type="AlphaFoldDB" id="A0A833H3K2"/>
<dbReference type="InterPro" id="IPR009100">
    <property type="entry name" value="AcylCoA_DH/oxidase_NM_dom_sf"/>
</dbReference>
<dbReference type="SUPFAM" id="SSF47203">
    <property type="entry name" value="Acyl-CoA dehydrogenase C-terminal domain-like"/>
    <property type="match status" value="1"/>
</dbReference>
<name>A0A833H3K2_9LEPT</name>
<protein>
    <submittedName>
        <fullName evidence="9">Acyl-CoA dehydrogenase</fullName>
    </submittedName>
</protein>
<gene>
    <name evidence="9" type="ORF">F9K24_04505</name>
</gene>
<keyword evidence="5" id="KW-0560">Oxidoreductase</keyword>
<evidence type="ECO:0000256" key="1">
    <source>
        <dbReference type="ARBA" id="ARBA00001974"/>
    </source>
</evidence>
<dbReference type="PROSITE" id="PS00073">
    <property type="entry name" value="ACYL_COA_DH_2"/>
    <property type="match status" value="1"/>
</dbReference>
<dbReference type="InterPro" id="IPR036250">
    <property type="entry name" value="AcylCo_DH-like_C"/>
</dbReference>
<dbReference type="InterPro" id="IPR013786">
    <property type="entry name" value="AcylCoA_DH/ox_N"/>
</dbReference>
<evidence type="ECO:0000256" key="5">
    <source>
        <dbReference type="RuleBase" id="RU362125"/>
    </source>
</evidence>
<evidence type="ECO:0000259" key="7">
    <source>
        <dbReference type="Pfam" id="PF02770"/>
    </source>
</evidence>
<feature type="domain" description="Acyl-CoA dehydrogenase/oxidase C-terminal" evidence="6">
    <location>
        <begin position="297"/>
        <end position="460"/>
    </location>
</feature>
<evidence type="ECO:0000256" key="2">
    <source>
        <dbReference type="ARBA" id="ARBA00009347"/>
    </source>
</evidence>
<evidence type="ECO:0000313" key="9">
    <source>
        <dbReference type="EMBL" id="KAB2934293.1"/>
    </source>
</evidence>
<dbReference type="InterPro" id="IPR009075">
    <property type="entry name" value="AcylCo_DH/oxidase_C"/>
</dbReference>
<comment type="caution">
    <text evidence="9">The sequence shown here is derived from an EMBL/GenBank/DDBJ whole genome shotgun (WGS) entry which is preliminary data.</text>
</comment>
<proteinExistence type="inferred from homology"/>
<dbReference type="GO" id="GO:0003995">
    <property type="term" value="F:acyl-CoA dehydrogenase activity"/>
    <property type="evidence" value="ECO:0007669"/>
    <property type="project" value="InterPro"/>
</dbReference>
<dbReference type="Pfam" id="PF02770">
    <property type="entry name" value="Acyl-CoA_dh_M"/>
    <property type="match status" value="1"/>
</dbReference>
<dbReference type="InterPro" id="IPR006091">
    <property type="entry name" value="Acyl-CoA_Oxase/DH_mid-dom"/>
</dbReference>
<dbReference type="Gene3D" id="1.10.540.10">
    <property type="entry name" value="Acyl-CoA dehydrogenase/oxidase, N-terminal domain"/>
    <property type="match status" value="1"/>
</dbReference>
<dbReference type="PANTHER" id="PTHR42803:SF1">
    <property type="entry name" value="BROAD-SPECIFICITY LINEAR ACYL-COA DEHYDROGENASE FADE5"/>
    <property type="match status" value="1"/>
</dbReference>
<evidence type="ECO:0000256" key="4">
    <source>
        <dbReference type="ARBA" id="ARBA00022827"/>
    </source>
</evidence>
<dbReference type="InterPro" id="IPR037069">
    <property type="entry name" value="AcylCoA_DH/ox_N_sf"/>
</dbReference>
<evidence type="ECO:0000256" key="3">
    <source>
        <dbReference type="ARBA" id="ARBA00022630"/>
    </source>
</evidence>
<reference evidence="9 10" key="1">
    <citation type="submission" date="2019-10" db="EMBL/GenBank/DDBJ databases">
        <title>Extracellular Electron Transfer in a Candidatus Methanoperedens spp. Enrichment Culture.</title>
        <authorList>
            <person name="Berger S."/>
            <person name="Rangel Shaw D."/>
            <person name="Berben T."/>
            <person name="In 'T Zandt M."/>
            <person name="Frank J."/>
            <person name="Reimann J."/>
            <person name="Jetten M.S.M."/>
            <person name="Welte C.U."/>
        </authorList>
    </citation>
    <scope>NUCLEOTIDE SEQUENCE [LARGE SCALE GENOMIC DNA]</scope>
    <source>
        <strain evidence="9">SB12</strain>
    </source>
</reference>
<keyword evidence="4 5" id="KW-0274">FAD</keyword>
<accession>A0A833H3K2</accession>
<dbReference type="InterPro" id="IPR046373">
    <property type="entry name" value="Acyl-CoA_Oxase/DH_mid-dom_sf"/>
</dbReference>
<dbReference type="GO" id="GO:0050660">
    <property type="term" value="F:flavin adenine dinucleotide binding"/>
    <property type="evidence" value="ECO:0007669"/>
    <property type="project" value="InterPro"/>
</dbReference>
<evidence type="ECO:0000259" key="6">
    <source>
        <dbReference type="Pfam" id="PF00441"/>
    </source>
</evidence>
<dbReference type="Pfam" id="PF02771">
    <property type="entry name" value="Acyl-CoA_dh_N"/>
    <property type="match status" value="1"/>
</dbReference>
<sequence>MIQNNYFSDNEDLTLQFEKIMSWNDIIDTYENGFEDAKSYQKDGNERLAMAPSNHQEAVDFYRTILESTGEIAGKEIAPKAQVMDHTGLKFNSGKVTFPDEMVACMKSVKEAGIMPYSITRHYGGLGLPVTAQVMMMETISRADAAFAIAMGCVNLGETIESFASDEMIEEWVPQMAAGDLWGAMALTEPNYGSDLQNVRTKAEKGADGTWRITGTKRFITHGCGFGDTPAVILTLARTGGPESGGRGLSFFLVKGQDVEIAGIEKKMGLHISPTCEVVYDNSPALLIGEEGKGLVKYAMGMMNGARLSIAAQSMGIASAAFYEAKKYASERVQFGKTIDKIPAVAKMLEGMEREIIAMRCLLLEAATSVDMYHWRKHRLAHEGMADRDVRRDEQVKKWEKLADLFTPLSKYYTSELTNKLAFDAVQIHGGAGYTEEYDVARIYRDARITNIYEGTTQLQVVAAIGGVVSGMTPSGHLRAYIDETLKGFEASTMLKRNFEIFEEIVRAYREISEGEQKDALAFEVVESAARYINGLLLERSIDRLVKQGENVDRRRQLVDGYNRDSFAMLTANLVRVGGESRVEVRAGAAV</sequence>
<evidence type="ECO:0000259" key="8">
    <source>
        <dbReference type="Pfam" id="PF02771"/>
    </source>
</evidence>
<dbReference type="Pfam" id="PF00441">
    <property type="entry name" value="Acyl-CoA_dh_1"/>
    <property type="match status" value="1"/>
</dbReference>
<dbReference type="InterPro" id="IPR006089">
    <property type="entry name" value="Acyl-CoA_DH_CS"/>
</dbReference>
<dbReference type="PANTHER" id="PTHR42803">
    <property type="entry name" value="ACYL-COA DEHYDROGENASE"/>
    <property type="match status" value="1"/>
</dbReference>
<dbReference type="Gene3D" id="2.40.110.10">
    <property type="entry name" value="Butyryl-CoA Dehydrogenase, subunit A, domain 2"/>
    <property type="match status" value="1"/>
</dbReference>
<dbReference type="EMBL" id="WBUI01000003">
    <property type="protein sequence ID" value="KAB2934293.1"/>
    <property type="molecule type" value="Genomic_DNA"/>
</dbReference>
<keyword evidence="3 5" id="KW-0285">Flavoprotein</keyword>
<evidence type="ECO:0000313" key="10">
    <source>
        <dbReference type="Proteomes" id="UP000460298"/>
    </source>
</evidence>
<feature type="domain" description="Acyl-CoA oxidase/dehydrogenase middle" evidence="7">
    <location>
        <begin position="184"/>
        <end position="282"/>
    </location>
</feature>
<comment type="cofactor">
    <cofactor evidence="1 5">
        <name>FAD</name>
        <dbReference type="ChEBI" id="CHEBI:57692"/>
    </cofactor>
</comment>
<dbReference type="Gene3D" id="1.20.140.10">
    <property type="entry name" value="Butyryl-CoA Dehydrogenase, subunit A, domain 3"/>
    <property type="match status" value="1"/>
</dbReference>
<comment type="similarity">
    <text evidence="2 5">Belongs to the acyl-CoA dehydrogenase family.</text>
</comment>
<dbReference type="SUPFAM" id="SSF56645">
    <property type="entry name" value="Acyl-CoA dehydrogenase NM domain-like"/>
    <property type="match status" value="1"/>
</dbReference>
<dbReference type="Proteomes" id="UP000460298">
    <property type="component" value="Unassembled WGS sequence"/>
</dbReference>
<feature type="domain" description="Acyl-CoA dehydrogenase/oxidase N-terminal" evidence="8">
    <location>
        <begin position="63"/>
        <end position="180"/>
    </location>
</feature>
<organism evidence="9 10">
    <name type="scientific">Leptonema illini</name>
    <dbReference type="NCBI Taxonomy" id="183"/>
    <lineage>
        <taxon>Bacteria</taxon>
        <taxon>Pseudomonadati</taxon>
        <taxon>Spirochaetota</taxon>
        <taxon>Spirochaetia</taxon>
        <taxon>Leptospirales</taxon>
        <taxon>Leptospiraceae</taxon>
        <taxon>Leptonema</taxon>
    </lineage>
</organism>